<keyword evidence="4" id="KW-1185">Reference proteome</keyword>
<reference evidence="3" key="2">
    <citation type="submission" date="2022-01" db="EMBL/GenBank/DDBJ databases">
        <authorList>
            <person name="Yamashiro T."/>
            <person name="Shiraishi A."/>
            <person name="Satake H."/>
            <person name="Nakayama K."/>
        </authorList>
    </citation>
    <scope>NUCLEOTIDE SEQUENCE</scope>
</reference>
<evidence type="ECO:0000313" key="3">
    <source>
        <dbReference type="EMBL" id="GJS72424.1"/>
    </source>
</evidence>
<evidence type="ECO:0000259" key="2">
    <source>
        <dbReference type="Pfam" id="PF13966"/>
    </source>
</evidence>
<feature type="transmembrane region" description="Helical" evidence="1">
    <location>
        <begin position="607"/>
        <end position="635"/>
    </location>
</feature>
<feature type="transmembrane region" description="Helical" evidence="1">
    <location>
        <begin position="94"/>
        <end position="115"/>
    </location>
</feature>
<feature type="domain" description="Reverse transcriptase zinc-binding" evidence="2">
    <location>
        <begin position="15"/>
        <end position="63"/>
    </location>
</feature>
<dbReference type="Proteomes" id="UP001151760">
    <property type="component" value="Unassembled WGS sequence"/>
</dbReference>
<reference evidence="3" key="1">
    <citation type="journal article" date="2022" name="Int. J. Mol. Sci.">
        <title>Draft Genome of Tanacetum Coccineum: Genomic Comparison of Closely Related Tanacetum-Family Plants.</title>
        <authorList>
            <person name="Yamashiro T."/>
            <person name="Shiraishi A."/>
            <person name="Nakayama K."/>
            <person name="Satake H."/>
        </authorList>
    </citation>
    <scope>NUCLEOTIDE SEQUENCE</scope>
</reference>
<proteinExistence type="predicted"/>
<keyword evidence="1" id="KW-0812">Transmembrane</keyword>
<feature type="transmembrane region" description="Helical" evidence="1">
    <location>
        <begin position="572"/>
        <end position="595"/>
    </location>
</feature>
<name>A0ABQ4Y4C0_9ASTR</name>
<dbReference type="Pfam" id="PF13966">
    <property type="entry name" value="zf-RVT"/>
    <property type="match status" value="1"/>
</dbReference>
<dbReference type="EMBL" id="BQNB010010078">
    <property type="protein sequence ID" value="GJS72424.1"/>
    <property type="molecule type" value="Genomic_DNA"/>
</dbReference>
<comment type="caution">
    <text evidence="3">The sequence shown here is derived from an EMBL/GenBank/DDBJ whole genome shotgun (WGS) entry which is preliminary data.</text>
</comment>
<accession>A0ABQ4Y4C0</accession>
<sequence length="723" mass="81805">MACAWDTIRTRADIQKLKTQDRLRQWDIGPSNDLNLLRCPLCDLVPDSHDHLFFECAFSSQVWSKVHVFCGMDSIPPRLIDVTTFIIPISKGKLAISILSRLVLAATSYYIWLWLLSSSIRSQPGLVCYWINGRFQATVLFMMGVSGEGCTLFSLSKVFPTGFSLERFFKEADLDRICSCSVAVGLRDAHLILYFNVALYVDDKSTGSSLIDTGMRDFQECVEAIEVSNVNSAGLRFSWNQKPNGADGILKKIGRIMANLELNTSFVGSCAVFQPYRIFDHSLAVLRVPMSSVTKPRPFKFYNLVVHNAWFKEVVANGWMHLALDYVPNNLDILEEEVAYLKAFHDALIMEERFLMQKDKVEWLKLGDANTAYFHKVVKSQASRNHIDSVTNTNGVCMDGDLVPIAFINHYTEFLGQEGVTSHFNSNDLFCNQLSNDAASYMVHDVTDKEIRDAIFSLGDNKSTGPYGYSAAFFKEAWDIIAVDVIKAIKEFFTNGFLLKELNHTIISLIPKVNTPMRINDYRLIFCCNVLFKCISKIISNQMKDCLMDLVDIQKAYDTVDWKFLHDVLVGFGFYPGMIGLIMKCVTSTSFSLSINGYLHGKERGLVILIVSLIIGIALSSILSIYVLLMIFFFLHMVMDSARVIMDSLEEFKNASRLTPSLPKNTAYFCNVLNHVKLGILNILPFEEGKISVKYLGVPLVPSRLLYRDCSELMERVKRWTSD</sequence>
<dbReference type="PANTHER" id="PTHR33116:SF84">
    <property type="entry name" value="RNA-DIRECTED DNA POLYMERASE"/>
    <property type="match status" value="1"/>
</dbReference>
<keyword evidence="1" id="KW-1133">Transmembrane helix</keyword>
<dbReference type="PANTHER" id="PTHR33116">
    <property type="entry name" value="REVERSE TRANSCRIPTASE ZINC-BINDING DOMAIN-CONTAINING PROTEIN-RELATED-RELATED"/>
    <property type="match status" value="1"/>
</dbReference>
<gene>
    <name evidence="3" type="ORF">Tco_0705265</name>
</gene>
<evidence type="ECO:0000256" key="1">
    <source>
        <dbReference type="SAM" id="Phobius"/>
    </source>
</evidence>
<organism evidence="3 4">
    <name type="scientific">Tanacetum coccineum</name>
    <dbReference type="NCBI Taxonomy" id="301880"/>
    <lineage>
        <taxon>Eukaryota</taxon>
        <taxon>Viridiplantae</taxon>
        <taxon>Streptophyta</taxon>
        <taxon>Embryophyta</taxon>
        <taxon>Tracheophyta</taxon>
        <taxon>Spermatophyta</taxon>
        <taxon>Magnoliopsida</taxon>
        <taxon>eudicotyledons</taxon>
        <taxon>Gunneridae</taxon>
        <taxon>Pentapetalae</taxon>
        <taxon>asterids</taxon>
        <taxon>campanulids</taxon>
        <taxon>Asterales</taxon>
        <taxon>Asteraceae</taxon>
        <taxon>Asteroideae</taxon>
        <taxon>Anthemideae</taxon>
        <taxon>Anthemidinae</taxon>
        <taxon>Tanacetum</taxon>
    </lineage>
</organism>
<keyword evidence="1" id="KW-0472">Membrane</keyword>
<evidence type="ECO:0000313" key="4">
    <source>
        <dbReference type="Proteomes" id="UP001151760"/>
    </source>
</evidence>
<dbReference type="InterPro" id="IPR026960">
    <property type="entry name" value="RVT-Znf"/>
</dbReference>
<dbReference type="InterPro" id="IPR043502">
    <property type="entry name" value="DNA/RNA_pol_sf"/>
</dbReference>
<dbReference type="SUPFAM" id="SSF56672">
    <property type="entry name" value="DNA/RNA polymerases"/>
    <property type="match status" value="1"/>
</dbReference>
<protein>
    <recommendedName>
        <fullName evidence="2">Reverse transcriptase zinc-binding domain-containing protein</fullName>
    </recommendedName>
</protein>